<name>A0ABW3WNT9_9FLAO</name>
<keyword evidence="1" id="KW-1133">Transmembrane helix</keyword>
<keyword evidence="1" id="KW-0472">Membrane</keyword>
<evidence type="ECO:0000313" key="3">
    <source>
        <dbReference type="Proteomes" id="UP001597241"/>
    </source>
</evidence>
<keyword evidence="1" id="KW-0812">Transmembrane</keyword>
<proteinExistence type="predicted"/>
<keyword evidence="3" id="KW-1185">Reference proteome</keyword>
<reference evidence="3" key="1">
    <citation type="journal article" date="2019" name="Int. J. Syst. Evol. Microbiol.">
        <title>The Global Catalogue of Microorganisms (GCM) 10K type strain sequencing project: providing services to taxonomists for standard genome sequencing and annotation.</title>
        <authorList>
            <consortium name="The Broad Institute Genomics Platform"/>
            <consortium name="The Broad Institute Genome Sequencing Center for Infectious Disease"/>
            <person name="Wu L."/>
            <person name="Ma J."/>
        </authorList>
    </citation>
    <scope>NUCLEOTIDE SEQUENCE [LARGE SCALE GENOMIC DNA]</scope>
    <source>
        <strain evidence="3">CCUG 62221</strain>
    </source>
</reference>
<comment type="caution">
    <text evidence="2">The sequence shown here is derived from an EMBL/GenBank/DDBJ whole genome shotgun (WGS) entry which is preliminary data.</text>
</comment>
<gene>
    <name evidence="2" type="ORF">ACFQ5N_03590</name>
</gene>
<protein>
    <submittedName>
        <fullName evidence="2">Uncharacterized protein</fullName>
    </submittedName>
</protein>
<dbReference type="Proteomes" id="UP001597241">
    <property type="component" value="Unassembled WGS sequence"/>
</dbReference>
<evidence type="ECO:0000313" key="2">
    <source>
        <dbReference type="EMBL" id="MFD1292911.1"/>
    </source>
</evidence>
<evidence type="ECO:0000256" key="1">
    <source>
        <dbReference type="SAM" id="Phobius"/>
    </source>
</evidence>
<organism evidence="2 3">
    <name type="scientific">Lutibacter holmesii</name>
    <dbReference type="NCBI Taxonomy" id="1137985"/>
    <lineage>
        <taxon>Bacteria</taxon>
        <taxon>Pseudomonadati</taxon>
        <taxon>Bacteroidota</taxon>
        <taxon>Flavobacteriia</taxon>
        <taxon>Flavobacteriales</taxon>
        <taxon>Flavobacteriaceae</taxon>
        <taxon>Lutibacter</taxon>
    </lineage>
</organism>
<dbReference type="RefSeq" id="WP_386807815.1">
    <property type="nucleotide sequence ID" value="NZ_JBHTMV010000003.1"/>
</dbReference>
<sequence length="52" mass="5917">MKRLYKIIIFFMLIFLVGILVTIESINTTFSTEDPIETVTLPSTALKLSIKL</sequence>
<feature type="transmembrane region" description="Helical" evidence="1">
    <location>
        <begin position="7"/>
        <end position="26"/>
    </location>
</feature>
<dbReference type="EMBL" id="JBHTMV010000003">
    <property type="protein sequence ID" value="MFD1292911.1"/>
    <property type="molecule type" value="Genomic_DNA"/>
</dbReference>
<accession>A0ABW3WNT9</accession>